<dbReference type="EMBL" id="AATQ01000007">
    <property type="protein sequence ID" value="EAU47301.1"/>
    <property type="molecule type" value="Genomic_DNA"/>
</dbReference>
<keyword evidence="3" id="KW-1185">Reference proteome</keyword>
<reference evidence="2 3" key="1">
    <citation type="journal article" date="2010" name="J. Bacteriol.">
        <title>Genome sequences of Pelagibaca bermudensis HTCC2601T and Maritimibacter alkaliphilus HTCC2654T, the type strains of two marine Roseobacter genera.</title>
        <authorList>
            <person name="Thrash J.C."/>
            <person name="Cho J.C."/>
            <person name="Ferriera S."/>
            <person name="Johnson J."/>
            <person name="Vergin K.L."/>
            <person name="Giovannoni S.J."/>
        </authorList>
    </citation>
    <scope>NUCLEOTIDE SEQUENCE [LARGE SCALE GENOMIC DNA]</scope>
    <source>
        <strain evidence="3">DSM 26914 / JCM 13377 / KCTC 12554 / HTCC2601</strain>
    </source>
</reference>
<feature type="transmembrane region" description="Helical" evidence="1">
    <location>
        <begin position="39"/>
        <end position="61"/>
    </location>
</feature>
<dbReference type="HOGENOM" id="CLU_1968456_0_0_5"/>
<feature type="transmembrane region" description="Helical" evidence="1">
    <location>
        <begin position="12"/>
        <end position="33"/>
    </location>
</feature>
<dbReference type="eggNOG" id="ENOG502ZF0J">
    <property type="taxonomic scope" value="Bacteria"/>
</dbReference>
<feature type="transmembrane region" description="Helical" evidence="1">
    <location>
        <begin position="96"/>
        <end position="119"/>
    </location>
</feature>
<evidence type="ECO:0000313" key="3">
    <source>
        <dbReference type="Proteomes" id="UP000006230"/>
    </source>
</evidence>
<dbReference type="Proteomes" id="UP000006230">
    <property type="component" value="Unassembled WGS sequence"/>
</dbReference>
<organism evidence="2 3">
    <name type="scientific">Salipiger bermudensis (strain DSM 26914 / JCM 13377 / KCTC 12554 / HTCC2601)</name>
    <name type="common">Pelagibaca bermudensis</name>
    <dbReference type="NCBI Taxonomy" id="314265"/>
    <lineage>
        <taxon>Bacteria</taxon>
        <taxon>Pseudomonadati</taxon>
        <taxon>Pseudomonadota</taxon>
        <taxon>Alphaproteobacteria</taxon>
        <taxon>Rhodobacterales</taxon>
        <taxon>Roseobacteraceae</taxon>
        <taxon>Salipiger</taxon>
    </lineage>
</organism>
<comment type="caution">
    <text evidence="2">The sequence shown here is derived from an EMBL/GenBank/DDBJ whole genome shotgun (WGS) entry which is preliminary data.</text>
</comment>
<name>Q0FT68_SALBH</name>
<dbReference type="RefSeq" id="WP_007799075.1">
    <property type="nucleotide sequence ID" value="NZ_DS022276.1"/>
</dbReference>
<dbReference type="AlphaFoldDB" id="Q0FT68"/>
<proteinExistence type="predicted"/>
<keyword evidence="1" id="KW-1133">Transmembrane helix</keyword>
<sequence length="127" mass="13019">MDRRYLLIFRAVFLLAAALSAGLAALIVASVFLAEGPVLASRFTFVSALVGAIFLGLAALLHGVGRHVAALSSDIGTCGGERQQGLHRSLSRLARLLLIAGVALAILLGGINIGVIARIQDGSAVFG</sequence>
<keyword evidence="1" id="KW-0812">Transmembrane</keyword>
<evidence type="ECO:0000313" key="2">
    <source>
        <dbReference type="EMBL" id="EAU47301.1"/>
    </source>
</evidence>
<keyword evidence="1" id="KW-0472">Membrane</keyword>
<protein>
    <submittedName>
        <fullName evidence="2">Uncharacterized protein</fullName>
    </submittedName>
</protein>
<gene>
    <name evidence="2" type="ORF">R2601_20856</name>
</gene>
<evidence type="ECO:0000256" key="1">
    <source>
        <dbReference type="SAM" id="Phobius"/>
    </source>
</evidence>
<accession>Q0FT68</accession>